<dbReference type="PANTHER" id="PTHR13789">
    <property type="entry name" value="MONOOXYGENASE"/>
    <property type="match status" value="1"/>
</dbReference>
<evidence type="ECO:0000313" key="8">
    <source>
        <dbReference type="Proteomes" id="UP000199585"/>
    </source>
</evidence>
<dbReference type="InterPro" id="IPR050493">
    <property type="entry name" value="FAD-dep_Monooxygenase_BioMet"/>
</dbReference>
<dbReference type="EMBL" id="FOCI01000001">
    <property type="protein sequence ID" value="SEM42944.1"/>
    <property type="molecule type" value="Genomic_DNA"/>
</dbReference>
<dbReference type="Proteomes" id="UP000199585">
    <property type="component" value="Unassembled WGS sequence"/>
</dbReference>
<organism evidence="7 8">
    <name type="scientific">Loktanella fryxellensis</name>
    <dbReference type="NCBI Taxonomy" id="245187"/>
    <lineage>
        <taxon>Bacteria</taxon>
        <taxon>Pseudomonadati</taxon>
        <taxon>Pseudomonadota</taxon>
        <taxon>Alphaproteobacteria</taxon>
        <taxon>Rhodobacterales</taxon>
        <taxon>Roseobacteraceae</taxon>
        <taxon>Loktanella</taxon>
    </lineage>
</organism>
<dbReference type="SUPFAM" id="SSF54373">
    <property type="entry name" value="FAD-linked reductases, C-terminal domain"/>
    <property type="match status" value="1"/>
</dbReference>
<gene>
    <name evidence="7" type="ORF">SAMN04488003_10177</name>
</gene>
<reference evidence="7 8" key="1">
    <citation type="submission" date="2016-10" db="EMBL/GenBank/DDBJ databases">
        <authorList>
            <person name="de Groot N.N."/>
        </authorList>
    </citation>
    <scope>NUCLEOTIDE SEQUENCE [LARGE SCALE GENOMIC DNA]</scope>
    <source>
        <strain evidence="7 8">DSM 16213</strain>
    </source>
</reference>
<keyword evidence="4" id="KW-0560">Oxidoreductase</keyword>
<dbReference type="GO" id="GO:0071949">
    <property type="term" value="F:FAD binding"/>
    <property type="evidence" value="ECO:0007669"/>
    <property type="project" value="InterPro"/>
</dbReference>
<keyword evidence="2" id="KW-0285">Flavoprotein</keyword>
<dbReference type="InterPro" id="IPR036188">
    <property type="entry name" value="FAD/NAD-bd_sf"/>
</dbReference>
<proteinExistence type="predicted"/>
<dbReference type="PANTHER" id="PTHR13789:SF318">
    <property type="entry name" value="GERANYLGERANYL DIPHOSPHATE REDUCTASE"/>
    <property type="match status" value="1"/>
</dbReference>
<sequence length="371" mass="39447">MAHASRITGLQVAVVGGGIGGLSTALALAMQGASVRVFERVPRIAEVGAGIQITPNGARVLAALGLSDGMGRLGLHARAVLPTDGLTGRTLARFDLSRQVPPYRFVARSDLIALLADACAARGVDIILNHRRDSLPDADLVIGADGIKSVMRGVLNGPAAPAFTGQVAWRAVISATAPPEARIWMLPGRHVVTYPLPGDRVNIVAVQERDVWADEGWHHPDYPAHLRRAFADGCPSLQALLARVDTPHLWGLFQHPVAPVWVTDRVALVGDAAHPTLPFLAQGANLALEDAAVLARLLAWHGIADGLTHYQAARVPRVTRAIAAASANAVNYHLRGPRRVVAHLGLRALGRVAPDAFIGRMDWLYGFDATR</sequence>
<feature type="domain" description="FAD-binding" evidence="6">
    <location>
        <begin position="11"/>
        <end position="133"/>
    </location>
</feature>
<protein>
    <submittedName>
        <fullName evidence="7">Salicylate hydroxylase</fullName>
    </submittedName>
</protein>
<dbReference type="Gene3D" id="3.50.50.60">
    <property type="entry name" value="FAD/NAD(P)-binding domain"/>
    <property type="match status" value="1"/>
</dbReference>
<dbReference type="Pfam" id="PF01494">
    <property type="entry name" value="FAD_binding_3"/>
    <property type="match status" value="2"/>
</dbReference>
<name>A0A1H7YAS2_9RHOB</name>
<evidence type="ECO:0000256" key="1">
    <source>
        <dbReference type="ARBA" id="ARBA00001974"/>
    </source>
</evidence>
<keyword evidence="3" id="KW-0274">FAD</keyword>
<dbReference type="RefSeq" id="WP_089897532.1">
    <property type="nucleotide sequence ID" value="NZ_FOCI01000001.1"/>
</dbReference>
<evidence type="ECO:0000313" key="7">
    <source>
        <dbReference type="EMBL" id="SEM42944.1"/>
    </source>
</evidence>
<evidence type="ECO:0000259" key="6">
    <source>
        <dbReference type="Pfam" id="PF01494"/>
    </source>
</evidence>
<evidence type="ECO:0000256" key="5">
    <source>
        <dbReference type="ARBA" id="ARBA00023033"/>
    </source>
</evidence>
<evidence type="ECO:0000256" key="3">
    <source>
        <dbReference type="ARBA" id="ARBA00022827"/>
    </source>
</evidence>
<accession>A0A1H7YAS2</accession>
<dbReference type="GO" id="GO:0004497">
    <property type="term" value="F:monooxygenase activity"/>
    <property type="evidence" value="ECO:0007669"/>
    <property type="project" value="UniProtKB-KW"/>
</dbReference>
<dbReference type="OrthoDB" id="4230779at2"/>
<keyword evidence="5" id="KW-0503">Monooxygenase</keyword>
<feature type="domain" description="FAD-binding" evidence="6">
    <location>
        <begin position="137"/>
        <end position="323"/>
    </location>
</feature>
<dbReference type="STRING" id="245187.SAMN04488003_10177"/>
<keyword evidence="8" id="KW-1185">Reference proteome</keyword>
<comment type="cofactor">
    <cofactor evidence="1">
        <name>FAD</name>
        <dbReference type="ChEBI" id="CHEBI:57692"/>
    </cofactor>
</comment>
<dbReference type="PRINTS" id="PR00420">
    <property type="entry name" value="RNGMNOXGNASE"/>
</dbReference>
<dbReference type="AlphaFoldDB" id="A0A1H7YAS2"/>
<dbReference type="InterPro" id="IPR002938">
    <property type="entry name" value="FAD-bd"/>
</dbReference>
<evidence type="ECO:0000256" key="4">
    <source>
        <dbReference type="ARBA" id="ARBA00023002"/>
    </source>
</evidence>
<evidence type="ECO:0000256" key="2">
    <source>
        <dbReference type="ARBA" id="ARBA00022630"/>
    </source>
</evidence>
<dbReference type="SUPFAM" id="SSF51905">
    <property type="entry name" value="FAD/NAD(P)-binding domain"/>
    <property type="match status" value="1"/>
</dbReference>